<dbReference type="Gene3D" id="3.40.710.10">
    <property type="entry name" value="DD-peptidase/beta-lactamase superfamily"/>
    <property type="match status" value="1"/>
</dbReference>
<protein>
    <recommendedName>
        <fullName evidence="2">Beta-lactamase-related domain-containing protein</fullName>
    </recommendedName>
</protein>
<dbReference type="InterPro" id="IPR001466">
    <property type="entry name" value="Beta-lactam-related"/>
</dbReference>
<evidence type="ECO:0000256" key="1">
    <source>
        <dbReference type="SAM" id="Phobius"/>
    </source>
</evidence>
<dbReference type="Proteomes" id="UP000216797">
    <property type="component" value="Unassembled WGS sequence"/>
</dbReference>
<dbReference type="PANTHER" id="PTHR46825">
    <property type="entry name" value="D-ALANYL-D-ALANINE-CARBOXYPEPTIDASE/ENDOPEPTIDASE AMPH"/>
    <property type="match status" value="1"/>
</dbReference>
<dbReference type="RefSeq" id="WP_095007181.1">
    <property type="nucleotide sequence ID" value="NZ_LHUG01000018.1"/>
</dbReference>
<dbReference type="InterPro" id="IPR050491">
    <property type="entry name" value="AmpC-like"/>
</dbReference>
<evidence type="ECO:0000259" key="2">
    <source>
        <dbReference type="Pfam" id="PF00144"/>
    </source>
</evidence>
<name>A0A267HN73_9ENTE</name>
<feature type="transmembrane region" description="Helical" evidence="1">
    <location>
        <begin position="5"/>
        <end position="24"/>
    </location>
</feature>
<gene>
    <name evidence="3" type="ORF">AKL21_12630</name>
</gene>
<keyword evidence="1" id="KW-0472">Membrane</keyword>
<dbReference type="SUPFAM" id="SSF56601">
    <property type="entry name" value="beta-lactamase/transpeptidase-like"/>
    <property type="match status" value="1"/>
</dbReference>
<comment type="caution">
    <text evidence="3">The sequence shown here is derived from an EMBL/GenBank/DDBJ whole genome shotgun (WGS) entry which is preliminary data.</text>
</comment>
<organism evidence="3 4">
    <name type="scientific">Enterococcus canintestini</name>
    <dbReference type="NCBI Taxonomy" id="317010"/>
    <lineage>
        <taxon>Bacteria</taxon>
        <taxon>Bacillati</taxon>
        <taxon>Bacillota</taxon>
        <taxon>Bacilli</taxon>
        <taxon>Lactobacillales</taxon>
        <taxon>Enterococcaceae</taxon>
        <taxon>Enterococcus</taxon>
    </lineage>
</organism>
<reference evidence="3 4" key="1">
    <citation type="submission" date="2015-08" db="EMBL/GenBank/DDBJ databases">
        <title>Enterococcus genome sequence.</title>
        <authorList>
            <person name="Acedo J.Z."/>
            <person name="Vederas J.C."/>
        </authorList>
    </citation>
    <scope>NUCLEOTIDE SEQUENCE [LARGE SCALE GENOMIC DNA]</scope>
    <source>
        <strain evidence="3 4">49</strain>
    </source>
</reference>
<keyword evidence="4" id="KW-1185">Reference proteome</keyword>
<evidence type="ECO:0000313" key="4">
    <source>
        <dbReference type="Proteomes" id="UP000216797"/>
    </source>
</evidence>
<evidence type="ECO:0000313" key="3">
    <source>
        <dbReference type="EMBL" id="PAA99810.1"/>
    </source>
</evidence>
<accession>A0A267HN73</accession>
<keyword evidence="1" id="KW-0812">Transmembrane</keyword>
<dbReference type="InterPro" id="IPR012338">
    <property type="entry name" value="Beta-lactam/transpept-like"/>
</dbReference>
<sequence length="364" mass="40605">MKKRYWLMISVVFVALFIIVWQFVKTPLPDSTKETTTVSSMLVQSNPLVKADISQMVNKEHFKGVVLVVKNGAVINRSAYGYANFGRLKRNSSRLAYPIASLQKFMTGSLIAQLVASGKLSYDTKLAEFYPDHPELADIKIRQLLDHTSGIQMAESNPGKLLGLEEDQLNYVLSEINVGEDHSFQYTNANYTLLSGVISQLTGEKYETVLQNKIITPLHLKRTFSWEKRPPKMTLPIAYCYKDGKDYQDDTFHADKALFSSLLGAGNLFMSIDDMLKVQEGLTNGKILTAKEYKQLAQIENAGYAGGIWHDEGLKSIHGSLGGYDTFVYGDESNQNLVILFANQPAVGGDEQLATEIYDFTVAL</sequence>
<dbReference type="PANTHER" id="PTHR46825:SF9">
    <property type="entry name" value="BETA-LACTAMASE-RELATED DOMAIN-CONTAINING PROTEIN"/>
    <property type="match status" value="1"/>
</dbReference>
<dbReference type="AlphaFoldDB" id="A0A267HN73"/>
<keyword evidence="1" id="KW-1133">Transmembrane helix</keyword>
<dbReference type="Pfam" id="PF00144">
    <property type="entry name" value="Beta-lactamase"/>
    <property type="match status" value="1"/>
</dbReference>
<dbReference type="EMBL" id="LHUG01000018">
    <property type="protein sequence ID" value="PAA99810.1"/>
    <property type="molecule type" value="Genomic_DNA"/>
</dbReference>
<feature type="domain" description="Beta-lactamase-related" evidence="2">
    <location>
        <begin position="51"/>
        <end position="350"/>
    </location>
</feature>
<proteinExistence type="predicted"/>